<evidence type="ECO:0000313" key="2">
    <source>
        <dbReference type="Proteomes" id="UP000295164"/>
    </source>
</evidence>
<sequence length="203" mass="23785">MDTPAPALPGYRVHEYRLVLALPDPLRERIAHLRERLHERHRVKPPFDLQPSLTVLQCHAFEKSEPRFLERLQEVARGLSPFKVELENFAAYPSHTIYIHVPTRRPFQELSRELKKLQWLMNIPGQEPHFITEPELILAQRLKPMPFIGMWMECEHSEFSGRFMADHLVLLRRHAGIGHWEVLRRLDLLELPSAVKQGCLFGG</sequence>
<name>A0A4R4E2R6_9BACT</name>
<organism evidence="1 2">
    <name type="scientific">Flaviaesturariibacter aridisoli</name>
    <dbReference type="NCBI Taxonomy" id="2545761"/>
    <lineage>
        <taxon>Bacteria</taxon>
        <taxon>Pseudomonadati</taxon>
        <taxon>Bacteroidota</taxon>
        <taxon>Chitinophagia</taxon>
        <taxon>Chitinophagales</taxon>
        <taxon>Chitinophagaceae</taxon>
        <taxon>Flaviaestuariibacter</taxon>
    </lineage>
</organism>
<protein>
    <recommendedName>
        <fullName evidence="3">2'-5' RNA ligase family protein</fullName>
    </recommendedName>
</protein>
<evidence type="ECO:0008006" key="3">
    <source>
        <dbReference type="Google" id="ProtNLM"/>
    </source>
</evidence>
<dbReference type="Proteomes" id="UP000295164">
    <property type="component" value="Unassembled WGS sequence"/>
</dbReference>
<dbReference type="Gene3D" id="3.90.1140.10">
    <property type="entry name" value="Cyclic phosphodiesterase"/>
    <property type="match status" value="1"/>
</dbReference>
<dbReference type="OrthoDB" id="1951600at2"/>
<reference evidence="1 2" key="1">
    <citation type="submission" date="2019-03" db="EMBL/GenBank/DDBJ databases">
        <authorList>
            <person name="Kim M.K.M."/>
        </authorList>
    </citation>
    <scope>NUCLEOTIDE SEQUENCE [LARGE SCALE GENOMIC DNA]</scope>
    <source>
        <strain evidence="1 2">17J68-15</strain>
    </source>
</reference>
<gene>
    <name evidence="1" type="ORF">E0486_06940</name>
</gene>
<dbReference type="InterPro" id="IPR009097">
    <property type="entry name" value="Cyclic_Pdiesterase"/>
</dbReference>
<dbReference type="EMBL" id="SKFH01000008">
    <property type="protein sequence ID" value="TCZ73083.1"/>
    <property type="molecule type" value="Genomic_DNA"/>
</dbReference>
<proteinExistence type="predicted"/>
<dbReference type="RefSeq" id="WP_131851428.1">
    <property type="nucleotide sequence ID" value="NZ_SKFH01000008.1"/>
</dbReference>
<evidence type="ECO:0000313" key="1">
    <source>
        <dbReference type="EMBL" id="TCZ73083.1"/>
    </source>
</evidence>
<dbReference type="AlphaFoldDB" id="A0A4R4E2R6"/>
<dbReference type="Pfam" id="PF13563">
    <property type="entry name" value="2_5_RNA_ligase2"/>
    <property type="match status" value="1"/>
</dbReference>
<comment type="caution">
    <text evidence="1">The sequence shown here is derived from an EMBL/GenBank/DDBJ whole genome shotgun (WGS) entry which is preliminary data.</text>
</comment>
<accession>A0A4R4E2R6</accession>
<dbReference type="SUPFAM" id="SSF55144">
    <property type="entry name" value="LigT-like"/>
    <property type="match status" value="1"/>
</dbReference>
<keyword evidence="2" id="KW-1185">Reference proteome</keyword>